<evidence type="ECO:0000256" key="1">
    <source>
        <dbReference type="ARBA" id="ARBA00022859"/>
    </source>
</evidence>
<dbReference type="SUPFAM" id="SSF48726">
    <property type="entry name" value="Immunoglobulin"/>
    <property type="match status" value="1"/>
</dbReference>
<dbReference type="InterPro" id="IPR013783">
    <property type="entry name" value="Ig-like_fold"/>
</dbReference>
<dbReference type="Pfam" id="PF07686">
    <property type="entry name" value="V-set"/>
    <property type="match status" value="1"/>
</dbReference>
<dbReference type="GO" id="GO:0005576">
    <property type="term" value="C:extracellular region"/>
    <property type="evidence" value="ECO:0007669"/>
    <property type="project" value="UniProtKB-ARBA"/>
</dbReference>
<evidence type="ECO:0000259" key="4">
    <source>
        <dbReference type="PROSITE" id="PS50835"/>
    </source>
</evidence>
<dbReference type="Proteomes" id="UP000557426">
    <property type="component" value="Unassembled WGS sequence"/>
</dbReference>
<keyword evidence="1" id="KW-0391">Immunity</keyword>
<evidence type="ECO:0000256" key="3">
    <source>
        <dbReference type="ARBA" id="ARBA00043265"/>
    </source>
</evidence>
<proteinExistence type="predicted"/>
<name>A0A7L3F0C3_9GRUI</name>
<feature type="non-terminal residue" evidence="5">
    <location>
        <position position="92"/>
    </location>
</feature>
<sequence>VESGGGFQTPGGSLGLLCKASGFTFGSNYMVWARQVPGKGLEYVATIYTSGSYIYYAPSVEGRFIVSRDDSRSTVTLQMNSVMVNDTATYYC</sequence>
<keyword evidence="2" id="KW-1064">Adaptive immunity</keyword>
<evidence type="ECO:0000313" key="5">
    <source>
        <dbReference type="EMBL" id="NXT73758.1"/>
    </source>
</evidence>
<dbReference type="PANTHER" id="PTHR23266">
    <property type="entry name" value="IMMUNOGLOBULIN HEAVY CHAIN"/>
    <property type="match status" value="1"/>
</dbReference>
<keyword evidence="3" id="KW-1280">Immunoglobulin</keyword>
<dbReference type="FunFam" id="2.60.40.10:FF:002198">
    <property type="entry name" value="Immunoglobulin heavy variable 5-2"/>
    <property type="match status" value="1"/>
</dbReference>
<gene>
    <name evidence="5" type="primary">Ighv366_0</name>
    <name evidence="5" type="ORF">ZAPATR_R13858</name>
</gene>
<dbReference type="Gene3D" id="2.60.40.10">
    <property type="entry name" value="Immunoglobulins"/>
    <property type="match status" value="1"/>
</dbReference>
<accession>A0A7L3F0C3</accession>
<organism evidence="5 6">
    <name type="scientific">Zapornia atra</name>
    <name type="common">Henderson crake</name>
    <dbReference type="NCBI Taxonomy" id="2585822"/>
    <lineage>
        <taxon>Eukaryota</taxon>
        <taxon>Metazoa</taxon>
        <taxon>Chordata</taxon>
        <taxon>Craniata</taxon>
        <taxon>Vertebrata</taxon>
        <taxon>Euteleostomi</taxon>
        <taxon>Archelosauria</taxon>
        <taxon>Archosauria</taxon>
        <taxon>Dinosauria</taxon>
        <taxon>Saurischia</taxon>
        <taxon>Theropoda</taxon>
        <taxon>Coelurosauria</taxon>
        <taxon>Aves</taxon>
        <taxon>Neognathae</taxon>
        <taxon>Neoaves</taxon>
        <taxon>Gruiformes</taxon>
        <taxon>Rallidae</taxon>
        <taxon>Zapornia</taxon>
    </lineage>
</organism>
<dbReference type="SMART" id="SM00406">
    <property type="entry name" value="IGv"/>
    <property type="match status" value="1"/>
</dbReference>
<keyword evidence="6" id="KW-1185">Reference proteome</keyword>
<dbReference type="InterPro" id="IPR050199">
    <property type="entry name" value="IgHV"/>
</dbReference>
<reference evidence="5 6" key="1">
    <citation type="submission" date="2019-09" db="EMBL/GenBank/DDBJ databases">
        <title>Bird 10,000 Genomes (B10K) Project - Family phase.</title>
        <authorList>
            <person name="Zhang G."/>
        </authorList>
    </citation>
    <scope>NUCLEOTIDE SEQUENCE [LARGE SCALE GENOMIC DNA]</scope>
    <source>
        <strain evidence="5">B10K-DU-011-47</strain>
        <tissue evidence="5">Mixed tissue sample</tissue>
    </source>
</reference>
<dbReference type="InterPro" id="IPR013106">
    <property type="entry name" value="Ig_V-set"/>
</dbReference>
<dbReference type="GO" id="GO:0019814">
    <property type="term" value="C:immunoglobulin complex"/>
    <property type="evidence" value="ECO:0007669"/>
    <property type="project" value="UniProtKB-KW"/>
</dbReference>
<dbReference type="PROSITE" id="PS50835">
    <property type="entry name" value="IG_LIKE"/>
    <property type="match status" value="1"/>
</dbReference>
<feature type="domain" description="Ig-like" evidence="4">
    <location>
        <begin position="1"/>
        <end position="92"/>
    </location>
</feature>
<evidence type="ECO:0000313" key="6">
    <source>
        <dbReference type="Proteomes" id="UP000557426"/>
    </source>
</evidence>
<dbReference type="InterPro" id="IPR036179">
    <property type="entry name" value="Ig-like_dom_sf"/>
</dbReference>
<dbReference type="EMBL" id="VZTU01001949">
    <property type="protein sequence ID" value="NXT73758.1"/>
    <property type="molecule type" value="Genomic_DNA"/>
</dbReference>
<dbReference type="InterPro" id="IPR007110">
    <property type="entry name" value="Ig-like_dom"/>
</dbReference>
<evidence type="ECO:0000256" key="2">
    <source>
        <dbReference type="ARBA" id="ARBA00023130"/>
    </source>
</evidence>
<dbReference type="GO" id="GO:0002250">
    <property type="term" value="P:adaptive immune response"/>
    <property type="evidence" value="ECO:0007669"/>
    <property type="project" value="UniProtKB-KW"/>
</dbReference>
<comment type="caution">
    <text evidence="5">The sequence shown here is derived from an EMBL/GenBank/DDBJ whole genome shotgun (WGS) entry which is preliminary data.</text>
</comment>
<protein>
    <submittedName>
        <fullName evidence="5">HV366 protein</fullName>
    </submittedName>
</protein>
<feature type="non-terminal residue" evidence="5">
    <location>
        <position position="1"/>
    </location>
</feature>
<dbReference type="AlphaFoldDB" id="A0A7L3F0C3"/>